<organism evidence="6 7">
    <name type="scientific">Debaryomyces hansenii (strain ATCC 36239 / CBS 767 / BCRC 21394 / JCM 1990 / NBRC 0083 / IGC 2968)</name>
    <name type="common">Yeast</name>
    <name type="synonym">Torulaspora hansenii</name>
    <dbReference type="NCBI Taxonomy" id="284592"/>
    <lineage>
        <taxon>Eukaryota</taxon>
        <taxon>Fungi</taxon>
        <taxon>Dikarya</taxon>
        <taxon>Ascomycota</taxon>
        <taxon>Saccharomycotina</taxon>
        <taxon>Pichiomycetes</taxon>
        <taxon>Debaryomycetaceae</taxon>
        <taxon>Debaryomyces</taxon>
    </lineage>
</organism>
<dbReference type="OMA" id="LMFTINM"/>
<evidence type="ECO:0000256" key="1">
    <source>
        <dbReference type="ARBA" id="ARBA00002976"/>
    </source>
</evidence>
<name>Q6BHQ2_DEBHA</name>
<dbReference type="GeneID" id="2905196"/>
<dbReference type="RefSeq" id="XP_462269.2">
    <property type="nucleotide sequence ID" value="XM_462269.1"/>
</dbReference>
<dbReference type="Pfam" id="PF10199">
    <property type="entry name" value="Adaptin_binding"/>
    <property type="match status" value="1"/>
</dbReference>
<dbReference type="InParanoid" id="Q6BHQ2"/>
<keyword evidence="7" id="KW-1185">Reference proteome</keyword>
<protein>
    <recommendedName>
        <fullName evidence="3">Increased recombination centers protein 6</fullName>
    </recommendedName>
</protein>
<reference evidence="6 7" key="1">
    <citation type="journal article" date="2004" name="Nature">
        <title>Genome evolution in yeasts.</title>
        <authorList>
            <consortium name="Genolevures"/>
            <person name="Dujon B."/>
            <person name="Sherman D."/>
            <person name="Fischer G."/>
            <person name="Durrens P."/>
            <person name="Casaregola S."/>
            <person name="Lafontaine I."/>
            <person name="de Montigny J."/>
            <person name="Marck C."/>
            <person name="Neuveglise C."/>
            <person name="Talla E."/>
            <person name="Goffard N."/>
            <person name="Frangeul L."/>
            <person name="Aigle M."/>
            <person name="Anthouard V."/>
            <person name="Babour A."/>
            <person name="Barbe V."/>
            <person name="Barnay S."/>
            <person name="Blanchin S."/>
            <person name="Beckerich J.M."/>
            <person name="Beyne E."/>
            <person name="Bleykasten C."/>
            <person name="Boisrame A."/>
            <person name="Boyer J."/>
            <person name="Cattolico L."/>
            <person name="Confanioleri F."/>
            <person name="de Daruvar A."/>
            <person name="Despons L."/>
            <person name="Fabre E."/>
            <person name="Fairhead C."/>
            <person name="Ferry-Dumazet H."/>
            <person name="Groppi A."/>
            <person name="Hantraye F."/>
            <person name="Hennequin C."/>
            <person name="Jauniaux N."/>
            <person name="Joyet P."/>
            <person name="Kachouri R."/>
            <person name="Kerrest A."/>
            <person name="Koszul R."/>
            <person name="Lemaire M."/>
            <person name="Lesur I."/>
            <person name="Ma L."/>
            <person name="Muller H."/>
            <person name="Nicaud J.M."/>
            <person name="Nikolski M."/>
            <person name="Oztas S."/>
            <person name="Ozier-Kalogeropoulos O."/>
            <person name="Pellenz S."/>
            <person name="Potier S."/>
            <person name="Richard G.F."/>
            <person name="Straub M.L."/>
            <person name="Suleau A."/>
            <person name="Swennene D."/>
            <person name="Tekaia F."/>
            <person name="Wesolowski-Louvel M."/>
            <person name="Westhof E."/>
            <person name="Wirth B."/>
            <person name="Zeniou-Meyer M."/>
            <person name="Zivanovic I."/>
            <person name="Bolotin-Fukuhara M."/>
            <person name="Thierry A."/>
            <person name="Bouchier C."/>
            <person name="Caudron B."/>
            <person name="Scarpelli C."/>
            <person name="Gaillardin C."/>
            <person name="Weissenbach J."/>
            <person name="Wincker P."/>
            <person name="Souciet J.L."/>
        </authorList>
    </citation>
    <scope>NUCLEOTIDE SEQUENCE [LARGE SCALE GENOMIC DNA]</scope>
    <source>
        <strain evidence="7">ATCC 36239 / CBS 767 / BCRC 21394 / JCM 1990 / NBRC 0083 / IGC 2968</strain>
    </source>
</reference>
<evidence type="ECO:0000313" key="6">
    <source>
        <dbReference type="EMBL" id="CAG90767.2"/>
    </source>
</evidence>
<proteinExistence type="inferred from homology"/>
<gene>
    <name evidence="6" type="ordered locus">DEHA2G16742g</name>
</gene>
<dbReference type="STRING" id="284592.Q6BHQ2"/>
<accession>Q6BHQ2</accession>
<dbReference type="AlphaFoldDB" id="Q6BHQ2"/>
<evidence type="ECO:0000256" key="3">
    <source>
        <dbReference type="ARBA" id="ARBA00015902"/>
    </source>
</evidence>
<dbReference type="EMBL" id="CR382139">
    <property type="protein sequence ID" value="CAG90767.2"/>
    <property type="molecule type" value="Genomic_DNA"/>
</dbReference>
<comment type="similarity">
    <text evidence="2">Belongs to the IRC6 family.</text>
</comment>
<dbReference type="Gene3D" id="3.40.50.11960">
    <property type="match status" value="1"/>
</dbReference>
<evidence type="ECO:0000313" key="7">
    <source>
        <dbReference type="Proteomes" id="UP000000599"/>
    </source>
</evidence>
<comment type="function">
    <text evidence="1">Involved in gross chromosomal rearrangements (GCRs) and telomere healing.</text>
</comment>
<dbReference type="VEuPathDB" id="FungiDB:DEHA2G16742g"/>
<feature type="compositionally biased region" description="Acidic residues" evidence="5">
    <location>
        <begin position="231"/>
        <end position="242"/>
    </location>
</feature>
<evidence type="ECO:0000256" key="4">
    <source>
        <dbReference type="ARBA" id="ARBA00022447"/>
    </source>
</evidence>
<dbReference type="InterPro" id="IPR034627">
    <property type="entry name" value="Irc6"/>
</dbReference>
<evidence type="ECO:0000256" key="5">
    <source>
        <dbReference type="SAM" id="MobiDB-lite"/>
    </source>
</evidence>
<keyword evidence="4" id="KW-0160">Chromosomal rearrangement</keyword>
<evidence type="ECO:0000256" key="2">
    <source>
        <dbReference type="ARBA" id="ARBA00007973"/>
    </source>
</evidence>
<dbReference type="HOGENOM" id="CLU_064540_0_0_1"/>
<feature type="compositionally biased region" description="Basic and acidic residues" evidence="5">
    <location>
        <begin position="205"/>
        <end position="223"/>
    </location>
</feature>
<dbReference type="Proteomes" id="UP000000599">
    <property type="component" value="Chromosome G"/>
</dbReference>
<dbReference type="KEGG" id="dha:DEHA2G16742g"/>
<dbReference type="PANTHER" id="PTHR28043">
    <property type="entry name" value="INCREASED RECOMBINATION CENTERS PROTEIN 6"/>
    <property type="match status" value="1"/>
</dbReference>
<sequence>MIPNHVLILGAPNTGKLRICELISTQNLDFSSIDSKSHSGLIFKTDLSTKYYSSKLNLLVDEYPQQRCNSDCGLKEEEEKINALKFWLNEFLSDDFQELREAIDGLIFCFRIDQDSLKYIEECLNVFSDVRDKLNEERGDGLFSVVVGDSNTRKINEDVEDLVIPFGFEYVNLFEKGEDEFRDKIGQDRLLEIIETHEWSQMDLKQGRDQDAYDETKRNKMSDMTKGLLDGQDEQEGDDGDETQSKLIDLDDVLTKVQQAKQNVNNNDMDDAQKEAYVNKVVKDIIDFI</sequence>
<dbReference type="GO" id="GO:0030674">
    <property type="term" value="F:protein-macromolecule adaptor activity"/>
    <property type="evidence" value="ECO:0007669"/>
    <property type="project" value="TreeGrafter"/>
</dbReference>
<dbReference type="PANTHER" id="PTHR28043:SF1">
    <property type="entry name" value="INCREASED RECOMBINATION CENTERS PROTEIN 6"/>
    <property type="match status" value="1"/>
</dbReference>
<dbReference type="OrthoDB" id="10261384at2759"/>
<feature type="region of interest" description="Disordered" evidence="5">
    <location>
        <begin position="205"/>
        <end position="243"/>
    </location>
</feature>
<dbReference type="eggNOG" id="ENOG502SAXB">
    <property type="taxonomic scope" value="Eukaryota"/>
</dbReference>
<dbReference type="GO" id="GO:0016192">
    <property type="term" value="P:vesicle-mediated transport"/>
    <property type="evidence" value="ECO:0007669"/>
    <property type="project" value="InterPro"/>
</dbReference>